<comment type="caution">
    <text evidence="7">The sequence shown here is derived from an EMBL/GenBank/DDBJ whole genome shotgun (WGS) entry which is preliminary data.</text>
</comment>
<evidence type="ECO:0000256" key="3">
    <source>
        <dbReference type="ARBA" id="ARBA00023026"/>
    </source>
</evidence>
<comment type="subcellular location">
    <subcellularLocation>
        <location evidence="1">Secreted</location>
    </subcellularLocation>
</comment>
<dbReference type="SUPFAM" id="SSF69318">
    <property type="entry name" value="Integrin alpha N-terminal domain"/>
    <property type="match status" value="1"/>
</dbReference>
<dbReference type="InterPro" id="IPR050708">
    <property type="entry name" value="T6SS_VgrG/RHS"/>
</dbReference>
<dbReference type="Pfam" id="PF12255">
    <property type="entry name" value="TcdB_toxin_midC"/>
    <property type="match status" value="1"/>
</dbReference>
<reference evidence="7 8" key="1">
    <citation type="submission" date="2019-10" db="EMBL/GenBank/DDBJ databases">
        <authorList>
            <person name="Palmer J.M."/>
        </authorList>
    </citation>
    <scope>NUCLEOTIDE SEQUENCE [LARGE SCALE GENOMIC DNA]</scope>
    <source>
        <strain evidence="7 8">TWF696</strain>
    </source>
</reference>
<organism evidence="7 8">
    <name type="scientific">Orbilia brochopaga</name>
    <dbReference type="NCBI Taxonomy" id="3140254"/>
    <lineage>
        <taxon>Eukaryota</taxon>
        <taxon>Fungi</taxon>
        <taxon>Dikarya</taxon>
        <taxon>Ascomycota</taxon>
        <taxon>Pezizomycotina</taxon>
        <taxon>Orbiliomycetes</taxon>
        <taxon>Orbiliales</taxon>
        <taxon>Orbiliaceae</taxon>
        <taxon>Orbilia</taxon>
    </lineage>
</organism>
<dbReference type="Gene3D" id="2.180.10.10">
    <property type="entry name" value="RHS repeat-associated core"/>
    <property type="match status" value="1"/>
</dbReference>
<dbReference type="Proteomes" id="UP001375240">
    <property type="component" value="Unassembled WGS sequence"/>
</dbReference>
<dbReference type="InterPro" id="IPR028994">
    <property type="entry name" value="Integrin_alpha_N"/>
</dbReference>
<dbReference type="EMBL" id="JAVHNQ010000007">
    <property type="protein sequence ID" value="KAK6341642.1"/>
    <property type="molecule type" value="Genomic_DNA"/>
</dbReference>
<keyword evidence="2" id="KW-0964">Secreted</keyword>
<evidence type="ECO:0000256" key="1">
    <source>
        <dbReference type="ARBA" id="ARBA00004613"/>
    </source>
</evidence>
<dbReference type="Pfam" id="PF03534">
    <property type="entry name" value="SpvB"/>
    <property type="match status" value="1"/>
</dbReference>
<feature type="domain" description="Insecticide toxin TcdB middle/N-terminal" evidence="6">
    <location>
        <begin position="734"/>
        <end position="889"/>
    </location>
</feature>
<dbReference type="PRINTS" id="PR01341">
    <property type="entry name" value="SALSPVBPROT"/>
</dbReference>
<feature type="domain" description="Insecticide toxin TcdB middle/C-terminal" evidence="5">
    <location>
        <begin position="924"/>
        <end position="1047"/>
    </location>
</feature>
<accession>A0AAV9UHQ4</accession>
<evidence type="ECO:0000313" key="7">
    <source>
        <dbReference type="EMBL" id="KAK6341642.1"/>
    </source>
</evidence>
<dbReference type="GO" id="GO:0005576">
    <property type="term" value="C:extracellular region"/>
    <property type="evidence" value="ECO:0007669"/>
    <property type="project" value="UniProtKB-SubCell"/>
</dbReference>
<feature type="compositionally biased region" description="Polar residues" evidence="4">
    <location>
        <begin position="1"/>
        <end position="11"/>
    </location>
</feature>
<gene>
    <name evidence="7" type="ORF">TWF696_008711</name>
</gene>
<dbReference type="InterPro" id="IPR003284">
    <property type="entry name" value="Sal_SpvB"/>
</dbReference>
<sequence>MNSKNLPTLQPTLARRSMPDDRAGAGGVKQPIEGSGNTTSRIPTISQVDTTAFSSGKGGGALRSIDQKFEINPSNGTLALTLPLNVTKGRNDCHPELNLSYNSGSGNGPFGIGWNLSMGSITRKNTLKIPQYDDSDTFLFSGLEDLVKDGEKFPYSASLGKYVVQRYRLRVESDAKMRIEKFVSEEDENNVFWRTISPTNVTHFYGRNDESRLMETTETGANHIFSWLLCEVYDPLGNAMLFSYKPENEDGIREPDGSLPLYEMKREKGVRTRARYLKSIKYGNVTPARNLESWEIVPVSRNDSWMFEVIFDYGEHDFEKPTVNETSQPWKVRKDSFSSFSSGFEIRSYRLCRRILLFHHFPREHLPLDDYLVYSYQLQYDETPAKSLLSSFKTTGHIWNKEKESYDIQSLAPYHFSYVNPAALDSLQLKTMKPECLQTLVVNKPASQTRWIDLSGEGAPGLLVQLDGVWYYQRNENALNVTTDSENDTDTDESVSTPPHDLGPVHIVNSYPSIRDYSATYFEDLDGNGLLDLVSCDDKGGVNGYFECNSKDEWENYKSFSSCLSFDANDSSVHKLDLTGNGRSDVLRSVGDGMAWYPSLGKSGFDYERACHGQDGIQMMLSRDLKSRLFFADASGDGLVDVVKISNGRVSYCPNLGYGKFGQEIIMGNPPVFDSGDQFSFERLHLLDIDGSGTTDLVYLLPNGGAVAYFNLCGNAWSEGVPIDCFPKIDNLTSVFSLDLLGNGTSCLCWTGSDGATTNELVISYLDFTSGTKPYLLKTWSNGLGLTTSANYTPSTKFYLQDERQGRAWKSKLPFPVHTASRLIEKDEIASSTRTTKFRYHDGYFDGVEREFRGFGMVEKWESEEFLVTRGSKKLKIPPCYTKMWYHTGATDMGLCPDKSDTYSQGRIQSNIPQDLNGDGIQEAYRALKGRQLRSEVFGQDQSSAAEIPYVVTETSYDVILTGAAKPPKQPATFRVQPREQLSTHYERQADKPRLEHELILDINPYGDVTKSVKIKYGIQGSPLTNAKTRAAQEQHHITYTEISYTNPIDTEGDIDNYYKPMSVSTCVSHINDSPKQQIFDIEELRSKGLQALGGNIHVGRRTKSYYRSRDLTHRLPLGSFEAFSVLDQQFQLAMDKDMCQNLASQRDVVLQKVSLQDMLFKSCGYVDLDGDKNAWIPSAETLWDRDGNSVIEDPTKILKHARETFFIPRGSRDAFGNVSTVKIDEYNLLPVETVDAVQNVTTVENDYRVMQPVLLTDANKNRSQLVYDALGEAVAFAQMGKPNESLGDSVDGVSPVVSEGELLALISNPTRETAASIIGKSSCRMLCCKARLTPPSSETILPAFLINLARTEHVVDGEGRQNEHERGDILVKITYLTGRGAESQQLTLADWDGTDKKWCVTGNNVHDAEGNIVLSMNPYFSSTQLWQSHTDVNQPLKVSFLDALHRSVGTLLPDHAWIKQTSNAWASTEFDAGDTILAKDPTSDPDVGYYFSALDSKLFLPSWQETRAKSEDKVTRECAAKSSAYADKPCTIHFDSRGKAIEMVETGTDGTRTTRSQYDIYGNRTGEFDALDRLVETKDFDILGRLMVKKSMDAGTQVTLLDSAGKLVLEGNSAGKQRRLVYDALCRKTQIWALDPKTKDEVLWSKTTYGDHLTDAESMNLRGRVFEIFDQSGTRRNISYDFKGNCLSTDTYLALEYRSMLDYRGDVQVQERPYTTSFIYDALNRPKASRDAIGRVTRRTFGLTGGLKTMHSSTASAPGQADASAICHVSNAVYTADGQPLQVDYGNSSHTAYTYDELTGQLDRRRTWRDDGTVLEDLTMTYDCLGRASCIADAAQQTQFFRNQQAAPLKNYWYDNFGRLVKATGREMVEAGAGTSRSLRQVSSANPLAAQALPFGQSTEICNYVEVYQYDDADNVLSVQHDSLEASITGWKRTYQYNEPSLLEASKKNNRLSQTSIGDLVDRYAYENDAGKAGCMTSMPGFSQLGWDCDNKLQCTARQKVTDGVPETTWYVYDEGGRRVRKVTDRAATSGSEPRKLKETIYLSSLELYHTYSGDGQTIQQTTNTSLISATASDEVPAVSIEQTVSIENRDGAGAPPLLRYHVNAHLETDEKAQVISYEEYNPFGVSVLLACKSDIEAPRIYRFAAYRRDNETGLYACGARYYAPWLGRWTSPDPMGTVDGCNLYTYVRNDPINWVDPRGTVGENNGNTRSHRDKYGRRGGVRIWETQFTDPNSAARLHLRSEKAIKAEDTLVDKAKGKLKEVADHPKLYGAKAARVAVSQTVGKIPFVGDVAKFATNQAMEHFVEGPIKEKIEDKARIKHVTEVAEQVKTAVTMDIFDRISDIMMMPGLTAQEKLDRIDELKNEYLPPAAAPTNEDEGAAAALDVESDASDGEDDTATLVDEDEQRMNLLSINGDPDIIPESTAVKRREAIATEGRRVRMWSTLNRSYSFTH</sequence>
<evidence type="ECO:0000259" key="6">
    <source>
        <dbReference type="Pfam" id="PF12256"/>
    </source>
</evidence>
<dbReference type="Pfam" id="PF12256">
    <property type="entry name" value="TcdB_toxin_midN"/>
    <property type="match status" value="1"/>
</dbReference>
<evidence type="ECO:0000256" key="2">
    <source>
        <dbReference type="ARBA" id="ARBA00022525"/>
    </source>
</evidence>
<dbReference type="PANTHER" id="PTHR32305:SF15">
    <property type="entry name" value="PROTEIN RHSA-RELATED"/>
    <property type="match status" value="1"/>
</dbReference>
<dbReference type="InterPro" id="IPR022044">
    <property type="entry name" value="TcdB_toxin_mid/C"/>
</dbReference>
<proteinExistence type="predicted"/>
<name>A0AAV9UHQ4_9PEZI</name>
<evidence type="ECO:0000259" key="5">
    <source>
        <dbReference type="Pfam" id="PF12255"/>
    </source>
</evidence>
<evidence type="ECO:0000256" key="4">
    <source>
        <dbReference type="SAM" id="MobiDB-lite"/>
    </source>
</evidence>
<keyword evidence="8" id="KW-1185">Reference proteome</keyword>
<protein>
    <submittedName>
        <fullName evidence="7">Uncharacterized protein</fullName>
    </submittedName>
</protein>
<dbReference type="PANTHER" id="PTHR32305">
    <property type="match status" value="1"/>
</dbReference>
<evidence type="ECO:0000313" key="8">
    <source>
        <dbReference type="Proteomes" id="UP001375240"/>
    </source>
</evidence>
<keyword evidence="3" id="KW-0843">Virulence</keyword>
<dbReference type="InterPro" id="IPR022045">
    <property type="entry name" value="TcdB_toxin_mid/N"/>
</dbReference>
<dbReference type="NCBIfam" id="TIGR03696">
    <property type="entry name" value="Rhs_assc_core"/>
    <property type="match status" value="1"/>
</dbReference>
<dbReference type="GO" id="GO:0005737">
    <property type="term" value="C:cytoplasm"/>
    <property type="evidence" value="ECO:0007669"/>
    <property type="project" value="InterPro"/>
</dbReference>
<dbReference type="InterPro" id="IPR022385">
    <property type="entry name" value="Rhs_assc_core"/>
</dbReference>
<feature type="region of interest" description="Disordered" evidence="4">
    <location>
        <begin position="482"/>
        <end position="502"/>
    </location>
</feature>
<feature type="region of interest" description="Disordered" evidence="4">
    <location>
        <begin position="1"/>
        <end position="42"/>
    </location>
</feature>